<evidence type="ECO:0000313" key="2">
    <source>
        <dbReference type="Proteomes" id="UP000244005"/>
    </source>
</evidence>
<dbReference type="Gramene" id="Mp1g12040.1">
    <property type="protein sequence ID" value="Mp1g12040.1.cds"/>
    <property type="gene ID" value="Mp1g12040"/>
</dbReference>
<dbReference type="Proteomes" id="UP000244005">
    <property type="component" value="Unassembled WGS sequence"/>
</dbReference>
<keyword evidence="2" id="KW-1185">Reference proteome</keyword>
<organism evidence="1 2">
    <name type="scientific">Marchantia polymorpha</name>
    <name type="common">Common liverwort</name>
    <name type="synonym">Marchantia aquatica</name>
    <dbReference type="NCBI Taxonomy" id="3197"/>
    <lineage>
        <taxon>Eukaryota</taxon>
        <taxon>Viridiplantae</taxon>
        <taxon>Streptophyta</taxon>
        <taxon>Embryophyta</taxon>
        <taxon>Marchantiophyta</taxon>
        <taxon>Marchantiopsida</taxon>
        <taxon>Marchantiidae</taxon>
        <taxon>Marchantiales</taxon>
        <taxon>Marchantiaceae</taxon>
        <taxon>Marchantia</taxon>
    </lineage>
</organism>
<protein>
    <submittedName>
        <fullName evidence="1">Uncharacterized protein</fullName>
    </submittedName>
</protein>
<evidence type="ECO:0000313" key="1">
    <source>
        <dbReference type="EMBL" id="PTQ45469.1"/>
    </source>
</evidence>
<proteinExistence type="predicted"/>
<dbReference type="EMBL" id="KZ772686">
    <property type="protein sequence ID" value="PTQ45469.1"/>
    <property type="molecule type" value="Genomic_DNA"/>
</dbReference>
<accession>A0A2R6XHC4</accession>
<dbReference type="AlphaFoldDB" id="A0A2R6XHC4"/>
<sequence>MKSSSQRRSSIDLRRNNCFKRHFGEPYLPEVGSYRIRQTQADCNFPEESIEIQSSFDQARLMRRAWTLGTSTTTRSLPVVMQGPTSVQTRTSLLTGMVYILPTPFTGKTPHGVLAGN</sequence>
<reference evidence="2" key="1">
    <citation type="journal article" date="2017" name="Cell">
        <title>Insights into land plant evolution garnered from the Marchantia polymorpha genome.</title>
        <authorList>
            <person name="Bowman J.L."/>
            <person name="Kohchi T."/>
            <person name="Yamato K.T."/>
            <person name="Jenkins J."/>
            <person name="Shu S."/>
            <person name="Ishizaki K."/>
            <person name="Yamaoka S."/>
            <person name="Nishihama R."/>
            <person name="Nakamura Y."/>
            <person name="Berger F."/>
            <person name="Adam C."/>
            <person name="Aki S.S."/>
            <person name="Althoff F."/>
            <person name="Araki T."/>
            <person name="Arteaga-Vazquez M.A."/>
            <person name="Balasubrmanian S."/>
            <person name="Barry K."/>
            <person name="Bauer D."/>
            <person name="Boehm C.R."/>
            <person name="Briginshaw L."/>
            <person name="Caballero-Perez J."/>
            <person name="Catarino B."/>
            <person name="Chen F."/>
            <person name="Chiyoda S."/>
            <person name="Chovatia M."/>
            <person name="Davies K.M."/>
            <person name="Delmans M."/>
            <person name="Demura T."/>
            <person name="Dierschke T."/>
            <person name="Dolan L."/>
            <person name="Dorantes-Acosta A.E."/>
            <person name="Eklund D.M."/>
            <person name="Florent S.N."/>
            <person name="Flores-Sandoval E."/>
            <person name="Fujiyama A."/>
            <person name="Fukuzawa H."/>
            <person name="Galik B."/>
            <person name="Grimanelli D."/>
            <person name="Grimwood J."/>
            <person name="Grossniklaus U."/>
            <person name="Hamada T."/>
            <person name="Haseloff J."/>
            <person name="Hetherington A.J."/>
            <person name="Higo A."/>
            <person name="Hirakawa Y."/>
            <person name="Hundley H.N."/>
            <person name="Ikeda Y."/>
            <person name="Inoue K."/>
            <person name="Inoue S.I."/>
            <person name="Ishida S."/>
            <person name="Jia Q."/>
            <person name="Kakita M."/>
            <person name="Kanazawa T."/>
            <person name="Kawai Y."/>
            <person name="Kawashima T."/>
            <person name="Kennedy M."/>
            <person name="Kinose K."/>
            <person name="Kinoshita T."/>
            <person name="Kohara Y."/>
            <person name="Koide E."/>
            <person name="Komatsu K."/>
            <person name="Kopischke S."/>
            <person name="Kubo M."/>
            <person name="Kyozuka J."/>
            <person name="Lagercrantz U."/>
            <person name="Lin S.S."/>
            <person name="Lindquist E."/>
            <person name="Lipzen A.M."/>
            <person name="Lu C.W."/>
            <person name="De Luna E."/>
            <person name="Martienssen R.A."/>
            <person name="Minamino N."/>
            <person name="Mizutani M."/>
            <person name="Mizutani M."/>
            <person name="Mochizuki N."/>
            <person name="Monte I."/>
            <person name="Mosher R."/>
            <person name="Nagasaki H."/>
            <person name="Nakagami H."/>
            <person name="Naramoto S."/>
            <person name="Nishitani K."/>
            <person name="Ohtani M."/>
            <person name="Okamoto T."/>
            <person name="Okumura M."/>
            <person name="Phillips J."/>
            <person name="Pollak B."/>
            <person name="Reinders A."/>
            <person name="Rovekamp M."/>
            <person name="Sano R."/>
            <person name="Sawa S."/>
            <person name="Schmid M.W."/>
            <person name="Shirakawa M."/>
            <person name="Solano R."/>
            <person name="Spunde A."/>
            <person name="Suetsugu N."/>
            <person name="Sugano S."/>
            <person name="Sugiyama A."/>
            <person name="Sun R."/>
            <person name="Suzuki Y."/>
            <person name="Takenaka M."/>
            <person name="Takezawa D."/>
            <person name="Tomogane H."/>
            <person name="Tsuzuki M."/>
            <person name="Ueda T."/>
            <person name="Umeda M."/>
            <person name="Ward J.M."/>
            <person name="Watanabe Y."/>
            <person name="Yazaki K."/>
            <person name="Yokoyama R."/>
            <person name="Yoshitake Y."/>
            <person name="Yotsui I."/>
            <person name="Zachgo S."/>
            <person name="Schmutz J."/>
        </authorList>
    </citation>
    <scope>NUCLEOTIDE SEQUENCE [LARGE SCALE GENOMIC DNA]</scope>
    <source>
        <strain evidence="2">Tak-1</strain>
    </source>
</reference>
<name>A0A2R6XHC4_MARPO</name>
<gene>
    <name evidence="1" type="ORF">MARPO_0014s0024</name>
</gene>